<keyword evidence="7" id="KW-1185">Reference proteome</keyword>
<feature type="domain" description="Mon2/Sec7/BIG1-like HUS" evidence="3">
    <location>
        <begin position="199"/>
        <end position="351"/>
    </location>
</feature>
<evidence type="ECO:0000256" key="2">
    <source>
        <dbReference type="ARBA" id="ARBA00022927"/>
    </source>
</evidence>
<proteinExistence type="predicted"/>
<evidence type="ECO:0000259" key="4">
    <source>
        <dbReference type="Pfam" id="PF16206"/>
    </source>
</evidence>
<organism evidence="6 7">
    <name type="scientific">Coemansia interrupta</name>
    <dbReference type="NCBI Taxonomy" id="1126814"/>
    <lineage>
        <taxon>Eukaryota</taxon>
        <taxon>Fungi</taxon>
        <taxon>Fungi incertae sedis</taxon>
        <taxon>Zoopagomycota</taxon>
        <taxon>Kickxellomycotina</taxon>
        <taxon>Kickxellomycetes</taxon>
        <taxon>Kickxellales</taxon>
        <taxon>Kickxellaceae</taxon>
        <taxon>Coemansia</taxon>
    </lineage>
</organism>
<dbReference type="InterPro" id="IPR032817">
    <property type="entry name" value="Mon2_C"/>
</dbReference>
<feature type="domain" description="Mon2/Sec7/BIG1-like dimerisation and cyclophilin-binding" evidence="5">
    <location>
        <begin position="6"/>
        <end position="185"/>
    </location>
</feature>
<reference evidence="6" key="1">
    <citation type="submission" date="2022-07" db="EMBL/GenBank/DDBJ databases">
        <title>Phylogenomic reconstructions and comparative analyses of Kickxellomycotina fungi.</title>
        <authorList>
            <person name="Reynolds N.K."/>
            <person name="Stajich J.E."/>
            <person name="Barry K."/>
            <person name="Grigoriev I.V."/>
            <person name="Crous P."/>
            <person name="Smith M.E."/>
        </authorList>
    </citation>
    <scope>NUCLEOTIDE SEQUENCE</scope>
    <source>
        <strain evidence="6">BCRC 34489</strain>
    </source>
</reference>
<feature type="domain" description="Mon2 C-terminal" evidence="4">
    <location>
        <begin position="792"/>
        <end position="942"/>
    </location>
</feature>
<dbReference type="Proteomes" id="UP001140172">
    <property type="component" value="Unassembled WGS sequence"/>
</dbReference>
<gene>
    <name evidence="6" type="primary">MON2</name>
    <name evidence="6" type="ORF">GGI15_004297</name>
</gene>
<dbReference type="InterPro" id="IPR032629">
    <property type="entry name" value="DCB_dom"/>
</dbReference>
<accession>A0A9W8LFR4</accession>
<keyword evidence="1" id="KW-0813">Transport</keyword>
<sequence length="1028" mass="107146">MASTLNLRSFLQTELQALSAEARRKHPEVKEAAERVLVVLRGIPSSSSAADVSQSLRQSDEIVRPFALACQSAAAGGSGGRMCSIAMQGLQQLVAARAVSGRSIAEVLRTLQLASAMGVEVQVKVLQMVLPLVTQYAEHVAGEELVQALHVCLALQRSRDAVVANTAAAMLRQAVEEVFDRVARDADEQTDGVRQQHEHDAQFVLQDLCLLAADHEPVLLQRAAGVDKRLVLELLEALLANHAAVIAAHGKMTQVLRERLAPFLVGFFADAGPFAEAVRCTRMLVLFVRHMHAAMAAECEVFLGILARLLGGSPQGPAYCRVLAAEAVRQLAESGRLALRLFARYDGREGADDCHVVCDLVAAVARAAAEVPAEADAAVSETCGVRTPLGALLDKAEAPAVPAAYVAGQAQQALWALAAALAGGVLPWRTRHIDAEEVFDESLGAATDDVSAAAAVLAAQTWPALLAALDGALGGRLDDGMFSRAVAAAGQLACVWGALGLQDARDAAIELLCSAARATDGAAVGGRQVQCVREAVRCAKYLAAVMRQAWAGVLRTVQAVDEALHVPDGGAALEDVRGEVERMRALVARAGPPAYLWAMRALAGLGCAAAGVPAPDGAQLPTGEPLAAGELFSTAELRALAVAADGGGRALVADAEAWRLVSQHLLLLATHAQTPSAARTQACSALADVVLAGMEQVGQAEASGGSPSDAFGDLVACGAAQRSMLQPLAQLMQGPAEARRVGLDTLQRVLQAAGHSVGAAWPVVFDVVDPAVAEDAGLARVAFGCVQLVCSDHLADLPPECVRRCIGVLQGFGGQRADLNVALTAVGQAWALCDFFHARPADDAGLPGAPLASAMLERQDAAALVEQWRTEPLAPGGGRTHAVLWALLLHALAALARDRRHAVRLSATQTLFRALDAHGAGFPPWLCDAALWAVILPLAQHALDSRAGVLLGAAPDAADAGADEAMRRVAEQSGVVAEDPGRLARRQWDESVATAMLGLAAAWRALGGSVGRREDAWARVWGLVARLA</sequence>
<evidence type="ECO:0000313" key="6">
    <source>
        <dbReference type="EMBL" id="KAJ2778069.1"/>
    </source>
</evidence>
<dbReference type="Pfam" id="PF16206">
    <property type="entry name" value="Mon2_C"/>
    <property type="match status" value="1"/>
</dbReference>
<feature type="non-terminal residue" evidence="6">
    <location>
        <position position="1028"/>
    </location>
</feature>
<protein>
    <submittedName>
        <fullName evidence="6">Endocytosis and vacuole integrity protein</fullName>
    </submittedName>
</protein>
<name>A0A9W8LFR4_9FUNG</name>
<dbReference type="Pfam" id="PF12783">
    <property type="entry name" value="Sec7-like_HUS"/>
    <property type="match status" value="1"/>
</dbReference>
<evidence type="ECO:0000259" key="5">
    <source>
        <dbReference type="Pfam" id="PF16213"/>
    </source>
</evidence>
<dbReference type="EMBL" id="JANBUM010000371">
    <property type="protein sequence ID" value="KAJ2778069.1"/>
    <property type="molecule type" value="Genomic_DNA"/>
</dbReference>
<evidence type="ECO:0000259" key="3">
    <source>
        <dbReference type="Pfam" id="PF12783"/>
    </source>
</evidence>
<evidence type="ECO:0000313" key="7">
    <source>
        <dbReference type="Proteomes" id="UP001140172"/>
    </source>
</evidence>
<comment type="caution">
    <text evidence="6">The sequence shown here is derived from an EMBL/GenBank/DDBJ whole genome shotgun (WGS) entry which is preliminary data.</text>
</comment>
<evidence type="ECO:0000256" key="1">
    <source>
        <dbReference type="ARBA" id="ARBA00022448"/>
    </source>
</evidence>
<keyword evidence="2" id="KW-0653">Protein transport</keyword>
<dbReference type="Pfam" id="PF16213">
    <property type="entry name" value="DCB"/>
    <property type="match status" value="1"/>
</dbReference>
<dbReference type="InterPro" id="IPR032691">
    <property type="entry name" value="Mon2/Sec7/BIG1-like_HUS"/>
</dbReference>
<dbReference type="OrthoDB" id="294853at2759"/>
<dbReference type="AlphaFoldDB" id="A0A9W8LFR4"/>
<dbReference type="GO" id="GO:0005794">
    <property type="term" value="C:Golgi apparatus"/>
    <property type="evidence" value="ECO:0007669"/>
    <property type="project" value="UniProtKB-ARBA"/>
</dbReference>
<dbReference type="GO" id="GO:0015031">
    <property type="term" value="P:protein transport"/>
    <property type="evidence" value="ECO:0007669"/>
    <property type="project" value="UniProtKB-KW"/>
</dbReference>